<dbReference type="Proteomes" id="UP000000483">
    <property type="component" value="Chromosome"/>
</dbReference>
<dbReference type="PANTHER" id="PTHR14269">
    <property type="entry name" value="CDP-DIACYLGLYCEROL--GLYCEROL-3-PHOSPHATE 3-PHOSPHATIDYLTRANSFERASE-RELATED"/>
    <property type="match status" value="1"/>
</dbReference>
<reference evidence="21" key="2">
    <citation type="submission" date="2011-03" db="EMBL/GenBank/DDBJ databases">
        <title>The complete genome of Desulfobacca acetoxidans DSM 11109.</title>
        <authorList>
            <consortium name="US DOE Joint Genome Institute (JGI-PGF)"/>
            <person name="Lucas S."/>
            <person name="Copeland A."/>
            <person name="Lapidus A."/>
            <person name="Bruce D."/>
            <person name="Goodwin L."/>
            <person name="Pitluck S."/>
            <person name="Peters L."/>
            <person name="Kyrpides N."/>
            <person name="Mavromatis K."/>
            <person name="Ivanova N."/>
            <person name="Ovchinnikova G."/>
            <person name="Teshima H."/>
            <person name="Detter J.C."/>
            <person name="Han C."/>
            <person name="Land M."/>
            <person name="Hauser L."/>
            <person name="Markowitz V."/>
            <person name="Cheng J.-F."/>
            <person name="Hugenholtz P."/>
            <person name="Woyke T."/>
            <person name="Wu D."/>
            <person name="Spring S."/>
            <person name="Schueler E."/>
            <person name="Brambilla E."/>
            <person name="Klenk H.-P."/>
            <person name="Eisen J.A."/>
        </authorList>
    </citation>
    <scope>NUCLEOTIDE SEQUENCE [LARGE SCALE GENOMIC DNA]</scope>
    <source>
        <strain evidence="21">ATCC 700848 / DSM 11109 / ASRB2</strain>
    </source>
</reference>
<organism evidence="20 21">
    <name type="scientific">Desulfobacca acetoxidans (strain ATCC 700848 / DSM 11109 / ASRB2)</name>
    <dbReference type="NCBI Taxonomy" id="880072"/>
    <lineage>
        <taxon>Bacteria</taxon>
        <taxon>Pseudomonadati</taxon>
        <taxon>Thermodesulfobacteriota</taxon>
        <taxon>Desulfobaccia</taxon>
        <taxon>Desulfobaccales</taxon>
        <taxon>Desulfobaccaceae</taxon>
        <taxon>Desulfobacca</taxon>
    </lineage>
</organism>
<comment type="pathway">
    <text evidence="3">Phospholipid metabolism; phosphatidylglycerol biosynthesis; phosphatidylglycerol from CDP-diacylglycerol: step 1/2.</text>
</comment>
<dbReference type="InterPro" id="IPR004570">
    <property type="entry name" value="Phosphatidylglycerol_P_synth"/>
</dbReference>
<evidence type="ECO:0000313" key="21">
    <source>
        <dbReference type="Proteomes" id="UP000000483"/>
    </source>
</evidence>
<keyword evidence="10 19" id="KW-0812">Transmembrane</keyword>
<dbReference type="EC" id="2.7.8.5" evidence="5 17"/>
<dbReference type="EMBL" id="CP002629">
    <property type="protein sequence ID" value="AEB10319.1"/>
    <property type="molecule type" value="Genomic_DNA"/>
</dbReference>
<evidence type="ECO:0000256" key="5">
    <source>
        <dbReference type="ARBA" id="ARBA00013170"/>
    </source>
</evidence>
<comment type="subcellular location">
    <subcellularLocation>
        <location evidence="2">Cell membrane</location>
        <topology evidence="2">Multi-pass membrane protein</topology>
    </subcellularLocation>
</comment>
<evidence type="ECO:0000256" key="3">
    <source>
        <dbReference type="ARBA" id="ARBA00005042"/>
    </source>
</evidence>
<keyword evidence="15" id="KW-1208">Phospholipid metabolism</keyword>
<keyword evidence="21" id="KW-1185">Reference proteome</keyword>
<evidence type="ECO:0000256" key="9">
    <source>
        <dbReference type="ARBA" id="ARBA00022679"/>
    </source>
</evidence>
<evidence type="ECO:0000256" key="4">
    <source>
        <dbReference type="ARBA" id="ARBA00010441"/>
    </source>
</evidence>
<sequence length="191" mass="21053">METQPAIFWNLPNALTVLRIGAIPVLIALMTVPGRFVSFMAALVFLAAGMTDLLDGFFARRHRLVSRVGKFMDPLADKLLVSAALIMLIPLERIEAWLVFVIIGRELAVTGLRAIAASEGMVMAADRWGKLKTIFQMVALFALILHYPYLSIDFQRLGTVLIWIAAAITVASGTGYFLTFFHPAQSTKSIK</sequence>
<evidence type="ECO:0000313" key="20">
    <source>
        <dbReference type="EMBL" id="AEB10319.1"/>
    </source>
</evidence>
<reference evidence="20 21" key="1">
    <citation type="journal article" date="2011" name="Stand. Genomic Sci.">
        <title>Complete genome sequence of the acetate-degrading sulfate reducer Desulfobacca acetoxidans type strain (ASRB2).</title>
        <authorList>
            <person name="Goker M."/>
            <person name="Teshima H."/>
            <person name="Lapidus A."/>
            <person name="Nolan M."/>
            <person name="Lucas S."/>
            <person name="Hammon N."/>
            <person name="Deshpande S."/>
            <person name="Cheng J.F."/>
            <person name="Tapia R."/>
            <person name="Han C."/>
            <person name="Goodwin L."/>
            <person name="Pitluck S."/>
            <person name="Huntemann M."/>
            <person name="Liolios K."/>
            <person name="Ivanova N."/>
            <person name="Pagani I."/>
            <person name="Mavromatis K."/>
            <person name="Ovchinikova G."/>
            <person name="Pati A."/>
            <person name="Chen A."/>
            <person name="Palaniappan K."/>
            <person name="Land M."/>
            <person name="Hauser L."/>
            <person name="Brambilla E.M."/>
            <person name="Rohde M."/>
            <person name="Spring S."/>
            <person name="Detter J.C."/>
            <person name="Woyke T."/>
            <person name="Bristow J."/>
            <person name="Eisen J.A."/>
            <person name="Markowitz V."/>
            <person name="Hugenholtz P."/>
            <person name="Kyrpides N.C."/>
            <person name="Klenk H.P."/>
        </authorList>
    </citation>
    <scope>NUCLEOTIDE SEQUENCE [LARGE SCALE GENOMIC DNA]</scope>
    <source>
        <strain evidence="21">ATCC 700848 / DSM 11109 / ASRB2</strain>
    </source>
</reference>
<dbReference type="FunFam" id="1.20.120.1760:FF:000004">
    <property type="entry name" value="CDP-diacylglycerol--glycerol-3-phosphate 3-phosphatidyltransferase"/>
    <property type="match status" value="1"/>
</dbReference>
<evidence type="ECO:0000256" key="19">
    <source>
        <dbReference type="SAM" id="Phobius"/>
    </source>
</evidence>
<dbReference type="PROSITE" id="PS00379">
    <property type="entry name" value="CDP_ALCOHOL_P_TRANSF"/>
    <property type="match status" value="1"/>
</dbReference>
<evidence type="ECO:0000256" key="12">
    <source>
        <dbReference type="ARBA" id="ARBA00023098"/>
    </source>
</evidence>
<dbReference type="InterPro" id="IPR048254">
    <property type="entry name" value="CDP_ALCOHOL_P_TRANSF_CS"/>
</dbReference>
<dbReference type="OrthoDB" id="9796672at2"/>
<keyword evidence="8" id="KW-0444">Lipid biosynthesis</keyword>
<dbReference type="Gene3D" id="1.20.120.1760">
    <property type="match status" value="1"/>
</dbReference>
<evidence type="ECO:0000256" key="15">
    <source>
        <dbReference type="ARBA" id="ARBA00023264"/>
    </source>
</evidence>
<evidence type="ECO:0000256" key="17">
    <source>
        <dbReference type="NCBIfam" id="TIGR00560"/>
    </source>
</evidence>
<dbReference type="PANTHER" id="PTHR14269:SF62">
    <property type="entry name" value="CDP-DIACYLGLYCEROL--GLYCEROL-3-PHOSPHATE 3-PHOSPHATIDYLTRANSFERASE 1, CHLOROPLASTIC"/>
    <property type="match status" value="1"/>
</dbReference>
<dbReference type="RefSeq" id="WP_013707428.1">
    <property type="nucleotide sequence ID" value="NC_015388.1"/>
</dbReference>
<dbReference type="PIRSF" id="PIRSF000847">
    <property type="entry name" value="Phos_ph_gly_syn"/>
    <property type="match status" value="1"/>
</dbReference>
<dbReference type="GO" id="GO:0005886">
    <property type="term" value="C:plasma membrane"/>
    <property type="evidence" value="ECO:0007669"/>
    <property type="project" value="UniProtKB-SubCell"/>
</dbReference>
<name>F2NDP3_DESAR</name>
<feature type="transmembrane region" description="Helical" evidence="19">
    <location>
        <begin position="161"/>
        <end position="181"/>
    </location>
</feature>
<feature type="transmembrane region" description="Helical" evidence="19">
    <location>
        <begin position="128"/>
        <end position="149"/>
    </location>
</feature>
<gene>
    <name evidence="20" type="ordered locus">Desac_2498</name>
</gene>
<evidence type="ECO:0000256" key="7">
    <source>
        <dbReference type="ARBA" id="ARBA00022475"/>
    </source>
</evidence>
<keyword evidence="7" id="KW-1003">Cell membrane</keyword>
<accession>F2NDP3</accession>
<evidence type="ECO:0000256" key="10">
    <source>
        <dbReference type="ARBA" id="ARBA00022692"/>
    </source>
</evidence>
<keyword evidence="12" id="KW-0443">Lipid metabolism</keyword>
<evidence type="ECO:0000256" key="14">
    <source>
        <dbReference type="ARBA" id="ARBA00023209"/>
    </source>
</evidence>
<dbReference type="InterPro" id="IPR000462">
    <property type="entry name" value="CDP-OH_P_trans"/>
</dbReference>
<evidence type="ECO:0000256" key="18">
    <source>
        <dbReference type="RuleBase" id="RU003750"/>
    </source>
</evidence>
<feature type="transmembrane region" description="Helical" evidence="19">
    <location>
        <begin position="7"/>
        <end position="30"/>
    </location>
</feature>
<dbReference type="Pfam" id="PF01066">
    <property type="entry name" value="CDP-OH_P_transf"/>
    <property type="match status" value="1"/>
</dbReference>
<dbReference type="NCBIfam" id="TIGR00560">
    <property type="entry name" value="pgsA"/>
    <property type="match status" value="1"/>
</dbReference>
<dbReference type="GO" id="GO:0046474">
    <property type="term" value="P:glycerophospholipid biosynthetic process"/>
    <property type="evidence" value="ECO:0007669"/>
    <property type="project" value="TreeGrafter"/>
</dbReference>
<evidence type="ECO:0000256" key="6">
    <source>
        <dbReference type="ARBA" id="ARBA00014944"/>
    </source>
</evidence>
<comment type="similarity">
    <text evidence="4 18">Belongs to the CDP-alcohol phosphatidyltransferase class-I family.</text>
</comment>
<evidence type="ECO:0000256" key="8">
    <source>
        <dbReference type="ARBA" id="ARBA00022516"/>
    </source>
</evidence>
<evidence type="ECO:0000256" key="16">
    <source>
        <dbReference type="ARBA" id="ARBA00048586"/>
    </source>
</evidence>
<keyword evidence="13 19" id="KW-0472">Membrane</keyword>
<keyword evidence="9 18" id="KW-0808">Transferase</keyword>
<keyword evidence="14" id="KW-0594">Phospholipid biosynthesis</keyword>
<dbReference type="InterPro" id="IPR043130">
    <property type="entry name" value="CDP-OH_PTrfase_TM_dom"/>
</dbReference>
<dbReference type="STRING" id="880072.Desac_2498"/>
<dbReference type="AlphaFoldDB" id="F2NDP3"/>
<comment type="function">
    <text evidence="1">This protein catalyzes the committed step to the synthesis of the acidic phospholipids.</text>
</comment>
<evidence type="ECO:0000256" key="11">
    <source>
        <dbReference type="ARBA" id="ARBA00022989"/>
    </source>
</evidence>
<dbReference type="GO" id="GO:0008444">
    <property type="term" value="F:CDP-diacylglycerol-glycerol-3-phosphate 3-phosphatidyltransferase activity"/>
    <property type="evidence" value="ECO:0007669"/>
    <property type="project" value="UniProtKB-UniRule"/>
</dbReference>
<evidence type="ECO:0000256" key="2">
    <source>
        <dbReference type="ARBA" id="ARBA00004651"/>
    </source>
</evidence>
<protein>
    <recommendedName>
        <fullName evidence="6 17">CDP-diacylglycerol--glycerol-3-phosphate 3-phosphatidyltransferase</fullName>
        <ecNumber evidence="5 17">2.7.8.5</ecNumber>
    </recommendedName>
</protein>
<proteinExistence type="inferred from homology"/>
<dbReference type="eggNOG" id="COG0558">
    <property type="taxonomic scope" value="Bacteria"/>
</dbReference>
<keyword evidence="11 19" id="KW-1133">Transmembrane helix</keyword>
<evidence type="ECO:0000256" key="1">
    <source>
        <dbReference type="ARBA" id="ARBA00003973"/>
    </source>
</evidence>
<dbReference type="HOGENOM" id="CLU_051314_2_2_7"/>
<feature type="transmembrane region" description="Helical" evidence="19">
    <location>
        <begin position="36"/>
        <end position="54"/>
    </location>
</feature>
<comment type="catalytic activity">
    <reaction evidence="16">
        <text>a CDP-1,2-diacyl-sn-glycerol + sn-glycerol 3-phosphate = a 1,2-diacyl-sn-glycero-3-phospho-(1'-sn-glycero-3'-phosphate) + CMP + H(+)</text>
        <dbReference type="Rhea" id="RHEA:12593"/>
        <dbReference type="ChEBI" id="CHEBI:15378"/>
        <dbReference type="ChEBI" id="CHEBI:57597"/>
        <dbReference type="ChEBI" id="CHEBI:58332"/>
        <dbReference type="ChEBI" id="CHEBI:60110"/>
        <dbReference type="ChEBI" id="CHEBI:60377"/>
        <dbReference type="EC" id="2.7.8.5"/>
    </reaction>
</comment>
<evidence type="ECO:0000256" key="13">
    <source>
        <dbReference type="ARBA" id="ARBA00023136"/>
    </source>
</evidence>
<dbReference type="InterPro" id="IPR050324">
    <property type="entry name" value="CDP-alcohol_PTase-I"/>
</dbReference>
<feature type="transmembrane region" description="Helical" evidence="19">
    <location>
        <begin position="75"/>
        <end position="91"/>
    </location>
</feature>
<dbReference type="KEGG" id="dao:Desac_2498"/>